<dbReference type="GO" id="GO:0005524">
    <property type="term" value="F:ATP binding"/>
    <property type="evidence" value="ECO:0007669"/>
    <property type="project" value="UniProtKB-UniRule"/>
</dbReference>
<evidence type="ECO:0000256" key="5">
    <source>
        <dbReference type="SAM" id="MobiDB-lite"/>
    </source>
</evidence>
<dbReference type="PROSITE" id="PS51666">
    <property type="entry name" value="QLQ"/>
    <property type="match status" value="1"/>
</dbReference>
<gene>
    <name evidence="8" type="ORF">KI387_001644</name>
</gene>
<dbReference type="Pfam" id="PF08880">
    <property type="entry name" value="QLQ"/>
    <property type="match status" value="1"/>
</dbReference>
<dbReference type="OMA" id="HHHQANW"/>
<evidence type="ECO:0000259" key="6">
    <source>
        <dbReference type="PROSITE" id="PS51666"/>
    </source>
</evidence>
<dbReference type="InterPro" id="IPR014977">
    <property type="entry name" value="WRC_dom"/>
</dbReference>
<keyword evidence="4" id="KW-0805">Transcription regulation</keyword>
<reference evidence="8 9" key="1">
    <citation type="journal article" date="2021" name="Nat. Plants">
        <title>The Taxus genome provides insights into paclitaxel biosynthesis.</title>
        <authorList>
            <person name="Xiong X."/>
            <person name="Gou J."/>
            <person name="Liao Q."/>
            <person name="Li Y."/>
            <person name="Zhou Q."/>
            <person name="Bi G."/>
            <person name="Li C."/>
            <person name="Du R."/>
            <person name="Wang X."/>
            <person name="Sun T."/>
            <person name="Guo L."/>
            <person name="Liang H."/>
            <person name="Lu P."/>
            <person name="Wu Y."/>
            <person name="Zhang Z."/>
            <person name="Ro D.K."/>
            <person name="Shang Y."/>
            <person name="Huang S."/>
            <person name="Yan J."/>
        </authorList>
    </citation>
    <scope>NUCLEOTIDE SEQUENCE [LARGE SCALE GENOMIC DNA]</scope>
    <source>
        <strain evidence="8">Ta-2019</strain>
    </source>
</reference>
<dbReference type="GO" id="GO:0032502">
    <property type="term" value="P:developmental process"/>
    <property type="evidence" value="ECO:0007669"/>
    <property type="project" value="InterPro"/>
</dbReference>
<keyword evidence="4" id="KW-0804">Transcription</keyword>
<feature type="region of interest" description="Disordered" evidence="5">
    <location>
        <begin position="503"/>
        <end position="562"/>
    </location>
</feature>
<dbReference type="PANTHER" id="PTHR31602:SF8">
    <property type="entry name" value="GROWTH-REGULATING FACTOR 5"/>
    <property type="match status" value="1"/>
</dbReference>
<sequence>METVVASDSVCSVSRASASMPSGMGGLFTGHGSLGKQSGDDRRGGGGGGGGGGPWKVPRTDAFACPELKMHVSAAVSDNYLIRNTCGSSCVVSDARLAVSPTNSNSTANANANVNVNASDAIVFSHDSNSSGSSSSIVCEGQGRLLRSDSVLSAAGGAGASASAGSGSGSGSGSVAGVGPRPSVPLHLYHYKPAGLPLSFASMGREMGMGVVTAVRPPFSPSQWRELEQQALIFKYMMAGVPVPADLLLSIRKSLLPFAALAGSHHHPSAVAAWSSFQMGYGGNADPEPGRCRRTDGKKWRCSRDVVPDQKYCERHMHRGRHRGSRKPVEGLTATAVTASNTNSAPILGRKNLFVGGDGSQFQHYPLQLDGGASPTLSKQYRYVNGIKCEDMDHHILSLEASGSGAALSSEWRVASKEAGTGSAPPFSEFRIQNNGFTLNQNSSSAQIKSLMGQQFGLMSEGSEAANPNPAQQHQHSFFGGNSRYGRVQEAVREEQPLRRFFDDWPRSSTDADAWTSDVQGEEERSRSKHRCSSTTQLSISIPMASNSSASNTSSPRGKLSLSPLKLTMSREGKGDDDHHTLGEPDVGLAVGMSMNVEEPHDRQQHWIPVAWESNNPMGMLGPLAEVLRSSTPRGNKPGLNLMDDHGINKSGERGRQSPGSCIASSPT</sequence>
<evidence type="ECO:0000313" key="9">
    <source>
        <dbReference type="Proteomes" id="UP000824469"/>
    </source>
</evidence>
<comment type="subcellular location">
    <subcellularLocation>
        <location evidence="1 4">Nucleus</location>
    </subcellularLocation>
</comment>
<evidence type="ECO:0000256" key="2">
    <source>
        <dbReference type="ARBA" id="ARBA00008122"/>
    </source>
</evidence>
<dbReference type="SMART" id="SM00951">
    <property type="entry name" value="QLQ"/>
    <property type="match status" value="1"/>
</dbReference>
<feature type="region of interest" description="Disordered" evidence="5">
    <location>
        <begin position="16"/>
        <end position="56"/>
    </location>
</feature>
<comment type="domain">
    <text evidence="4">The QLQ domain and WRC domain may be involved in protein-protein interaction and DNA-binding, respectively.</text>
</comment>
<dbReference type="Pfam" id="PF08879">
    <property type="entry name" value="WRC"/>
    <property type="match status" value="1"/>
</dbReference>
<name>A0AA38GUY1_TAXCH</name>
<comment type="similarity">
    <text evidence="2 4">Belongs to the GRF family.</text>
</comment>
<feature type="compositionally biased region" description="Low complexity" evidence="5">
    <location>
        <begin position="545"/>
        <end position="555"/>
    </location>
</feature>
<dbReference type="GO" id="GO:0006351">
    <property type="term" value="P:DNA-templated transcription"/>
    <property type="evidence" value="ECO:0007669"/>
    <property type="project" value="UniProtKB-UniRule"/>
</dbReference>
<accession>A0AA38GUY1</accession>
<feature type="region of interest" description="Disordered" evidence="5">
    <location>
        <begin position="629"/>
        <end position="668"/>
    </location>
</feature>
<dbReference type="InterPro" id="IPR031137">
    <property type="entry name" value="GRF"/>
</dbReference>
<feature type="compositionally biased region" description="Polar residues" evidence="5">
    <location>
        <begin position="658"/>
        <end position="668"/>
    </location>
</feature>
<keyword evidence="4" id="KW-0010">Activator</keyword>
<feature type="compositionally biased region" description="Gly residues" evidence="5">
    <location>
        <begin position="23"/>
        <end position="33"/>
    </location>
</feature>
<keyword evidence="3 4" id="KW-0539">Nucleus</keyword>
<feature type="domain" description="QLQ" evidence="6">
    <location>
        <begin position="218"/>
        <end position="253"/>
    </location>
</feature>
<dbReference type="PROSITE" id="PS51667">
    <property type="entry name" value="WRC"/>
    <property type="match status" value="1"/>
</dbReference>
<evidence type="ECO:0000256" key="1">
    <source>
        <dbReference type="ARBA" id="ARBA00004123"/>
    </source>
</evidence>
<evidence type="ECO:0000259" key="7">
    <source>
        <dbReference type="PROSITE" id="PS51667"/>
    </source>
</evidence>
<dbReference type="PANTHER" id="PTHR31602">
    <property type="entry name" value="GROWTH-REGULATING FACTOR 5"/>
    <property type="match status" value="1"/>
</dbReference>
<dbReference type="AlphaFoldDB" id="A0AA38GUY1"/>
<comment type="caution">
    <text evidence="8">The sequence shown here is derived from an EMBL/GenBank/DDBJ whole genome shotgun (WGS) entry which is preliminary data.</text>
</comment>
<comment type="function">
    <text evidence="4">Transcription activator.</text>
</comment>
<dbReference type="InterPro" id="IPR014978">
    <property type="entry name" value="Gln-Leu-Gln_QLQ"/>
</dbReference>
<proteinExistence type="inferred from homology"/>
<feature type="compositionally biased region" description="Basic and acidic residues" evidence="5">
    <location>
        <begin position="643"/>
        <end position="656"/>
    </location>
</feature>
<protein>
    <recommendedName>
        <fullName evidence="4">Growth-regulating factor</fullName>
    </recommendedName>
</protein>
<dbReference type="EMBL" id="JAHRHJ020000001">
    <property type="protein sequence ID" value="KAH9329536.1"/>
    <property type="molecule type" value="Genomic_DNA"/>
</dbReference>
<feature type="compositionally biased region" description="Gly residues" evidence="5">
    <location>
        <begin position="45"/>
        <end position="54"/>
    </location>
</feature>
<organism evidence="8 9">
    <name type="scientific">Taxus chinensis</name>
    <name type="common">Chinese yew</name>
    <name type="synonym">Taxus wallichiana var. chinensis</name>
    <dbReference type="NCBI Taxonomy" id="29808"/>
    <lineage>
        <taxon>Eukaryota</taxon>
        <taxon>Viridiplantae</taxon>
        <taxon>Streptophyta</taxon>
        <taxon>Embryophyta</taxon>
        <taxon>Tracheophyta</taxon>
        <taxon>Spermatophyta</taxon>
        <taxon>Pinopsida</taxon>
        <taxon>Pinidae</taxon>
        <taxon>Conifers II</taxon>
        <taxon>Cupressales</taxon>
        <taxon>Taxaceae</taxon>
        <taxon>Taxus</taxon>
    </lineage>
</organism>
<evidence type="ECO:0000256" key="3">
    <source>
        <dbReference type="ARBA" id="ARBA00023242"/>
    </source>
</evidence>
<evidence type="ECO:0000256" key="4">
    <source>
        <dbReference type="RuleBase" id="RU367127"/>
    </source>
</evidence>
<dbReference type="GO" id="GO:0006355">
    <property type="term" value="P:regulation of DNA-templated transcription"/>
    <property type="evidence" value="ECO:0007669"/>
    <property type="project" value="InterPro"/>
</dbReference>
<dbReference type="Proteomes" id="UP000824469">
    <property type="component" value="Unassembled WGS sequence"/>
</dbReference>
<dbReference type="GO" id="GO:0005634">
    <property type="term" value="C:nucleus"/>
    <property type="evidence" value="ECO:0007669"/>
    <property type="project" value="UniProtKB-SubCell"/>
</dbReference>
<keyword evidence="9" id="KW-1185">Reference proteome</keyword>
<feature type="domain" description="WRC" evidence="7">
    <location>
        <begin position="286"/>
        <end position="331"/>
    </location>
</feature>
<evidence type="ECO:0000313" key="8">
    <source>
        <dbReference type="EMBL" id="KAH9329536.1"/>
    </source>
</evidence>
<feature type="non-terminal residue" evidence="8">
    <location>
        <position position="668"/>
    </location>
</feature>